<protein>
    <recommendedName>
        <fullName evidence="8">Transcriptional adapter 1</fullName>
    </recommendedName>
</protein>
<name>A0A7M7N596_STRPU</name>
<dbReference type="CTD" id="117143"/>
<organism evidence="6 7">
    <name type="scientific">Strongylocentrotus purpuratus</name>
    <name type="common">Purple sea urchin</name>
    <dbReference type="NCBI Taxonomy" id="7668"/>
    <lineage>
        <taxon>Eukaryota</taxon>
        <taxon>Metazoa</taxon>
        <taxon>Echinodermata</taxon>
        <taxon>Eleutherozoa</taxon>
        <taxon>Echinozoa</taxon>
        <taxon>Echinoidea</taxon>
        <taxon>Euechinoidea</taxon>
        <taxon>Echinacea</taxon>
        <taxon>Camarodonta</taxon>
        <taxon>Echinidea</taxon>
        <taxon>Strongylocentrotidae</taxon>
        <taxon>Strongylocentrotus</taxon>
    </lineage>
</organism>
<sequence length="337" mass="38041">MAMNAVNAELKQARTNLEDALGENRSAYWTIMKQWYRQKVDKDDLDNEALRLLTERSVHLHNEFMVAIFAKCQTANFIHDSNAAKGTIPVVTPLTPTPSKVVKKAKSTKKKKAIVRATFENRFMPSDPMQYLPIEVSKPVTNEKMEFCTKAACLPDAEMLHGRVFVTTWEWGLEGVTDSTVPVVLHAVQRVLKNLISAMLSRQSAYEVRDGCFKHAHGQYFTETTPQAKERETKVDLQSSIDSPSSNVASKLGVDEVEQKAVYRLATGGKAPMHKTLTLEDLLDAVLVNGRLLASHTVASLATERILCSLWHPDQQQLDQDERYRMQLNQPFSLDRR</sequence>
<comment type="similarity">
    <text evidence="2">Belongs to the TADA1 family.</text>
</comment>
<reference evidence="7" key="1">
    <citation type="submission" date="2015-02" db="EMBL/GenBank/DDBJ databases">
        <title>Genome sequencing for Strongylocentrotus purpuratus.</title>
        <authorList>
            <person name="Murali S."/>
            <person name="Liu Y."/>
            <person name="Vee V."/>
            <person name="English A."/>
            <person name="Wang M."/>
            <person name="Skinner E."/>
            <person name="Han Y."/>
            <person name="Muzny D.M."/>
            <person name="Worley K.C."/>
            <person name="Gibbs R.A."/>
        </authorList>
    </citation>
    <scope>NUCLEOTIDE SEQUENCE</scope>
</reference>
<dbReference type="OrthoDB" id="10264870at2759"/>
<dbReference type="AlphaFoldDB" id="A0A7M7N596"/>
<dbReference type="InterPro" id="IPR024738">
    <property type="entry name" value="Hfi1/Tada1"/>
</dbReference>
<dbReference type="GO" id="GO:0005634">
    <property type="term" value="C:nucleus"/>
    <property type="evidence" value="ECO:0007669"/>
    <property type="project" value="UniProtKB-SubCell"/>
</dbReference>
<dbReference type="InParanoid" id="A0A7M7N596"/>
<dbReference type="EnsemblMetazoa" id="XM_030975570">
    <property type="protein sequence ID" value="XP_030831430"/>
    <property type="gene ID" value="LOC590572"/>
</dbReference>
<evidence type="ECO:0000256" key="5">
    <source>
        <dbReference type="ARBA" id="ARBA00023242"/>
    </source>
</evidence>
<reference evidence="6" key="2">
    <citation type="submission" date="2021-01" db="UniProtKB">
        <authorList>
            <consortium name="EnsemblMetazoa"/>
        </authorList>
    </citation>
    <scope>IDENTIFICATION</scope>
</reference>
<proteinExistence type="inferred from homology"/>
<dbReference type="PANTHER" id="PTHR21277">
    <property type="entry name" value="TRANSCRIPTIONAL ADAPTER 1"/>
    <property type="match status" value="1"/>
</dbReference>
<evidence type="ECO:0000313" key="6">
    <source>
        <dbReference type="EnsemblMetazoa" id="XP_030831430"/>
    </source>
</evidence>
<dbReference type="CDD" id="cd22934">
    <property type="entry name" value="HFD_TADA1"/>
    <property type="match status" value="1"/>
</dbReference>
<keyword evidence="5" id="KW-0539">Nucleus</keyword>
<evidence type="ECO:0008006" key="8">
    <source>
        <dbReference type="Google" id="ProtNLM"/>
    </source>
</evidence>
<dbReference type="PANTHER" id="PTHR21277:SF5">
    <property type="entry name" value="TRANSCRIPTIONAL ADAPTER 1"/>
    <property type="match status" value="1"/>
</dbReference>
<evidence type="ECO:0000256" key="4">
    <source>
        <dbReference type="ARBA" id="ARBA00023163"/>
    </source>
</evidence>
<keyword evidence="3" id="KW-0805">Transcription regulation</keyword>
<evidence type="ECO:0000256" key="1">
    <source>
        <dbReference type="ARBA" id="ARBA00004123"/>
    </source>
</evidence>
<keyword evidence="7" id="KW-1185">Reference proteome</keyword>
<evidence type="ECO:0000313" key="7">
    <source>
        <dbReference type="Proteomes" id="UP000007110"/>
    </source>
</evidence>
<dbReference type="GO" id="GO:0000124">
    <property type="term" value="C:SAGA complex"/>
    <property type="evidence" value="ECO:0000318"/>
    <property type="project" value="GO_Central"/>
</dbReference>
<dbReference type="RefSeq" id="XP_030831430.1">
    <property type="nucleotide sequence ID" value="XM_030975570.1"/>
</dbReference>
<dbReference type="FunCoup" id="A0A7M7N596">
    <property type="interactions" value="837"/>
</dbReference>
<evidence type="ECO:0000256" key="3">
    <source>
        <dbReference type="ARBA" id="ARBA00023015"/>
    </source>
</evidence>
<dbReference type="Proteomes" id="UP000007110">
    <property type="component" value="Unassembled WGS sequence"/>
</dbReference>
<dbReference type="GO" id="GO:0003713">
    <property type="term" value="F:transcription coactivator activity"/>
    <property type="evidence" value="ECO:0000318"/>
    <property type="project" value="GO_Central"/>
</dbReference>
<dbReference type="OMA" id="NIMTEDQ"/>
<dbReference type="GO" id="GO:0006357">
    <property type="term" value="P:regulation of transcription by RNA polymerase II"/>
    <property type="evidence" value="ECO:0000318"/>
    <property type="project" value="GO_Central"/>
</dbReference>
<comment type="subcellular location">
    <subcellularLocation>
        <location evidence="1">Nucleus</location>
    </subcellularLocation>
</comment>
<dbReference type="Pfam" id="PF12767">
    <property type="entry name" value="SAGA-Tad1"/>
    <property type="match status" value="1"/>
</dbReference>
<keyword evidence="4" id="KW-0804">Transcription</keyword>
<evidence type="ECO:0000256" key="2">
    <source>
        <dbReference type="ARBA" id="ARBA00010314"/>
    </source>
</evidence>
<accession>A0A7M7N596</accession>
<dbReference type="GeneID" id="590572"/>
<dbReference type="KEGG" id="spu:590572"/>